<dbReference type="Ensembl" id="ENSLBET00000019635.1">
    <property type="protein sequence ID" value="ENSLBEP00000018607.1"/>
    <property type="gene ID" value="ENSLBEG00000014332.1"/>
</dbReference>
<dbReference type="Pfam" id="PF07686">
    <property type="entry name" value="V-set"/>
    <property type="match status" value="1"/>
</dbReference>
<sequence length="155" mass="17929">MGLWLWIILAALLFGERQRTYSDYSVHTSMTPSLFWYKQEMGDFPKYMWKSYAGSSENALGISEDRFNVTINGKSVPLKIQKLQLTDSAVYYCALRPTVTGNTQLCTKTLERRQHNTPQHPLEGMSLLPMTAEVFDDRELFDSSFEHQTKLYSQN</sequence>
<feature type="domain" description="Immunoglobulin V-set" evidence="6">
    <location>
        <begin position="25"/>
        <end position="103"/>
    </location>
</feature>
<keyword evidence="1 5" id="KW-0732">Signal</keyword>
<dbReference type="PANTHER" id="PTHR19367">
    <property type="entry name" value="T-CELL RECEPTOR ALPHA CHAIN V REGION"/>
    <property type="match status" value="1"/>
</dbReference>
<organism evidence="7 8">
    <name type="scientific">Labrus bergylta</name>
    <name type="common">ballan wrasse</name>
    <dbReference type="NCBI Taxonomy" id="56723"/>
    <lineage>
        <taxon>Eukaryota</taxon>
        <taxon>Metazoa</taxon>
        <taxon>Chordata</taxon>
        <taxon>Craniata</taxon>
        <taxon>Vertebrata</taxon>
        <taxon>Euteleostomi</taxon>
        <taxon>Actinopterygii</taxon>
        <taxon>Neopterygii</taxon>
        <taxon>Teleostei</taxon>
        <taxon>Neoteleostei</taxon>
        <taxon>Acanthomorphata</taxon>
        <taxon>Eupercaria</taxon>
        <taxon>Labriformes</taxon>
        <taxon>Labridae</taxon>
        <taxon>Labrus</taxon>
    </lineage>
</organism>
<evidence type="ECO:0000256" key="3">
    <source>
        <dbReference type="ARBA" id="ARBA00023170"/>
    </source>
</evidence>
<reference evidence="7" key="2">
    <citation type="submission" date="2025-09" db="UniProtKB">
        <authorList>
            <consortium name="Ensembl"/>
        </authorList>
    </citation>
    <scope>IDENTIFICATION</scope>
</reference>
<name>A0A3Q3FGW0_9LABR</name>
<feature type="chain" id="PRO_5018620319" description="Immunoglobulin V-set domain-containing protein" evidence="5">
    <location>
        <begin position="23"/>
        <end position="155"/>
    </location>
</feature>
<dbReference type="AlphaFoldDB" id="A0A3Q3FGW0"/>
<dbReference type="InterPro" id="IPR013106">
    <property type="entry name" value="Ig_V-set"/>
</dbReference>
<dbReference type="InterPro" id="IPR036179">
    <property type="entry name" value="Ig-like_dom_sf"/>
</dbReference>
<accession>A0A3Q3FGW0</accession>
<evidence type="ECO:0000256" key="1">
    <source>
        <dbReference type="ARBA" id="ARBA00022729"/>
    </source>
</evidence>
<proteinExistence type="predicted"/>
<reference evidence="7" key="1">
    <citation type="submission" date="2025-08" db="UniProtKB">
        <authorList>
            <consortium name="Ensembl"/>
        </authorList>
    </citation>
    <scope>IDENTIFICATION</scope>
</reference>
<dbReference type="SUPFAM" id="SSF48726">
    <property type="entry name" value="Immunoglobulin"/>
    <property type="match status" value="1"/>
</dbReference>
<evidence type="ECO:0000256" key="4">
    <source>
        <dbReference type="ARBA" id="ARBA00023319"/>
    </source>
</evidence>
<dbReference type="InterPro" id="IPR013783">
    <property type="entry name" value="Ig-like_fold"/>
</dbReference>
<dbReference type="GeneTree" id="ENSGT01110000267447"/>
<dbReference type="InterPro" id="IPR051287">
    <property type="entry name" value="TCR_variable_region"/>
</dbReference>
<dbReference type="Gene3D" id="2.60.40.10">
    <property type="entry name" value="Immunoglobulins"/>
    <property type="match status" value="1"/>
</dbReference>
<keyword evidence="2" id="KW-1064">Adaptive immunity</keyword>
<keyword evidence="4" id="KW-0393">Immunoglobulin domain</keyword>
<evidence type="ECO:0000313" key="8">
    <source>
        <dbReference type="Proteomes" id="UP000261660"/>
    </source>
</evidence>
<evidence type="ECO:0000256" key="2">
    <source>
        <dbReference type="ARBA" id="ARBA00023130"/>
    </source>
</evidence>
<evidence type="ECO:0000256" key="5">
    <source>
        <dbReference type="SAM" id="SignalP"/>
    </source>
</evidence>
<keyword evidence="8" id="KW-1185">Reference proteome</keyword>
<evidence type="ECO:0000313" key="7">
    <source>
        <dbReference type="Ensembl" id="ENSLBEP00000018607.1"/>
    </source>
</evidence>
<feature type="signal peptide" evidence="5">
    <location>
        <begin position="1"/>
        <end position="22"/>
    </location>
</feature>
<dbReference type="PANTHER" id="PTHR19367:SF18">
    <property type="entry name" value="T CELL RECEPTOR ALPHA VARIABLE 16"/>
    <property type="match status" value="1"/>
</dbReference>
<protein>
    <recommendedName>
        <fullName evidence="6">Immunoglobulin V-set domain-containing protein</fullName>
    </recommendedName>
</protein>
<dbReference type="InParanoid" id="A0A3Q3FGW0"/>
<dbReference type="Proteomes" id="UP000261660">
    <property type="component" value="Unplaced"/>
</dbReference>
<keyword evidence="2" id="KW-0391">Immunity</keyword>
<dbReference type="GO" id="GO:0002250">
    <property type="term" value="P:adaptive immune response"/>
    <property type="evidence" value="ECO:0007669"/>
    <property type="project" value="UniProtKB-KW"/>
</dbReference>
<evidence type="ECO:0000259" key="6">
    <source>
        <dbReference type="Pfam" id="PF07686"/>
    </source>
</evidence>
<keyword evidence="3" id="KW-0675">Receptor</keyword>